<dbReference type="AlphaFoldDB" id="A6ILW2"/>
<gene>
    <name evidence="1" type="ORF">rCG_29564</name>
</gene>
<accession>A6ILW2</accession>
<name>A6ILW2_RAT</name>
<organism evidence="1 2">
    <name type="scientific">Rattus norvegicus</name>
    <name type="common">Rat</name>
    <dbReference type="NCBI Taxonomy" id="10116"/>
    <lineage>
        <taxon>Eukaryota</taxon>
        <taxon>Metazoa</taxon>
        <taxon>Chordata</taxon>
        <taxon>Craniata</taxon>
        <taxon>Vertebrata</taxon>
        <taxon>Euteleostomi</taxon>
        <taxon>Mammalia</taxon>
        <taxon>Eutheria</taxon>
        <taxon>Euarchontoglires</taxon>
        <taxon>Glires</taxon>
        <taxon>Rodentia</taxon>
        <taxon>Myomorpha</taxon>
        <taxon>Muroidea</taxon>
        <taxon>Muridae</taxon>
        <taxon>Murinae</taxon>
        <taxon>Rattus</taxon>
    </lineage>
</organism>
<reference evidence="1 2" key="1">
    <citation type="submission" date="2005-09" db="EMBL/GenBank/DDBJ databases">
        <authorList>
            <person name="Mural R.J."/>
            <person name="Li P.W."/>
            <person name="Adams M.D."/>
            <person name="Amanatides P.G."/>
            <person name="Baden-Tillson H."/>
            <person name="Barnstead M."/>
            <person name="Chin S.H."/>
            <person name="Dew I."/>
            <person name="Evans C.A."/>
            <person name="Ferriera S."/>
            <person name="Flanigan M."/>
            <person name="Fosler C."/>
            <person name="Glodek A."/>
            <person name="Gu Z."/>
            <person name="Holt R.A."/>
            <person name="Jennings D."/>
            <person name="Kraft C.L."/>
            <person name="Lu F."/>
            <person name="Nguyen T."/>
            <person name="Nusskern D.R."/>
            <person name="Pfannkoch C.M."/>
            <person name="Sitter C."/>
            <person name="Sutton G.G."/>
            <person name="Venter J.C."/>
            <person name="Wang Z."/>
            <person name="Woodage T."/>
            <person name="Zheng X.H."/>
            <person name="Zhong F."/>
        </authorList>
    </citation>
    <scope>NUCLEOTIDE SEQUENCE [LARGE SCALE GENOMIC DNA]</scope>
    <source>
        <strain>BN</strain>
        <strain evidence="2">Sprague-Dawley</strain>
    </source>
</reference>
<evidence type="ECO:0000313" key="2">
    <source>
        <dbReference type="Proteomes" id="UP000234681"/>
    </source>
</evidence>
<proteinExistence type="predicted"/>
<dbReference type="EMBL" id="CH473964">
    <property type="protein sequence ID" value="EDM01827.1"/>
    <property type="molecule type" value="Genomic_DNA"/>
</dbReference>
<evidence type="ECO:0000313" key="1">
    <source>
        <dbReference type="EMBL" id="EDM01827.1"/>
    </source>
</evidence>
<dbReference type="Proteomes" id="UP000234681">
    <property type="component" value="Chromosome 4"/>
</dbReference>
<sequence>MGCRQNRIPKTHSDIGVFQAMFCCQCQSGSLDPLLYHGEVMCLWRSAPSFAQEPCLV</sequence>
<protein>
    <submittedName>
        <fullName evidence="1">RCG29564</fullName>
    </submittedName>
</protein>